<dbReference type="AlphaFoldDB" id="A0A158A5H5"/>
<dbReference type="RefSeq" id="WP_143756692.1">
    <property type="nucleotide sequence ID" value="NZ_FCOJ02000009.1"/>
</dbReference>
<evidence type="ECO:0000313" key="2">
    <source>
        <dbReference type="Proteomes" id="UP000054596"/>
    </source>
</evidence>
<accession>A0A158A5H5</accession>
<protein>
    <submittedName>
        <fullName evidence="1">Uncharacterized protein</fullName>
    </submittedName>
</protein>
<dbReference type="Proteomes" id="UP000054596">
    <property type="component" value="Unassembled WGS sequence"/>
</dbReference>
<gene>
    <name evidence="1" type="ORF">AWB82_01742</name>
</gene>
<name>A0A158A5H5_9BURK</name>
<dbReference type="OrthoDB" id="9035893at2"/>
<evidence type="ECO:0000313" key="1">
    <source>
        <dbReference type="EMBL" id="SAK52886.1"/>
    </source>
</evidence>
<proteinExistence type="predicted"/>
<comment type="caution">
    <text evidence="1">The sequence shown here is derived from an EMBL/GenBank/DDBJ whole genome shotgun (WGS) entry which is preliminary data.</text>
</comment>
<keyword evidence="2" id="KW-1185">Reference proteome</keyword>
<organism evidence="1 2">
    <name type="scientific">Caballeronia glebae</name>
    <dbReference type="NCBI Taxonomy" id="1777143"/>
    <lineage>
        <taxon>Bacteria</taxon>
        <taxon>Pseudomonadati</taxon>
        <taxon>Pseudomonadota</taxon>
        <taxon>Betaproteobacteria</taxon>
        <taxon>Burkholderiales</taxon>
        <taxon>Burkholderiaceae</taxon>
        <taxon>Caballeronia</taxon>
    </lineage>
</organism>
<sequence>MEAEREVLYKGFTLSPVAVDDGDFYTAMLIVRAPGGERRASGMLGQFPCALSATQYALAYGMAEVDHRELPILDWPVRIRVPLAGRRLRAY</sequence>
<dbReference type="EMBL" id="FCOJ02000009">
    <property type="protein sequence ID" value="SAK52886.1"/>
    <property type="molecule type" value="Genomic_DNA"/>
</dbReference>
<reference evidence="1" key="1">
    <citation type="submission" date="2016-01" db="EMBL/GenBank/DDBJ databases">
        <authorList>
            <person name="Peeters C."/>
        </authorList>
    </citation>
    <scope>NUCLEOTIDE SEQUENCE [LARGE SCALE GENOMIC DNA]</scope>
    <source>
        <strain evidence="1">LMG 29325</strain>
    </source>
</reference>